<dbReference type="OrthoDB" id="104997at2"/>
<dbReference type="InterPro" id="IPR036237">
    <property type="entry name" value="Xyl_isomerase-like_sf"/>
</dbReference>
<proteinExistence type="predicted"/>
<evidence type="ECO:0000259" key="2">
    <source>
        <dbReference type="Pfam" id="PF01261"/>
    </source>
</evidence>
<dbReference type="AlphaFoldDB" id="A0A4Q7U715"/>
<gene>
    <name evidence="3" type="ORF">EV139_0111</name>
</gene>
<dbReference type="EMBL" id="SHKI01000002">
    <property type="protein sequence ID" value="RZT68388.1"/>
    <property type="molecule type" value="Genomic_DNA"/>
</dbReference>
<dbReference type="Proteomes" id="UP000291832">
    <property type="component" value="Unassembled WGS sequence"/>
</dbReference>
<name>A0A4Q7U715_9MICO</name>
<dbReference type="PANTHER" id="PTHR12110:SF21">
    <property type="entry name" value="XYLOSE ISOMERASE-LIKE TIM BARREL DOMAIN-CONTAINING PROTEIN"/>
    <property type="match status" value="1"/>
</dbReference>
<reference evidence="3 4" key="1">
    <citation type="journal article" date="2015" name="Stand. Genomic Sci.">
        <title>Genomic Encyclopedia of Bacterial and Archaeal Type Strains, Phase III: the genomes of soil and plant-associated and newly described type strains.</title>
        <authorList>
            <person name="Whitman W.B."/>
            <person name="Woyke T."/>
            <person name="Klenk H.P."/>
            <person name="Zhou Y."/>
            <person name="Lilburn T.G."/>
            <person name="Beck B.J."/>
            <person name="De Vos P."/>
            <person name="Vandamme P."/>
            <person name="Eisen J.A."/>
            <person name="Garrity G."/>
            <person name="Hugenholtz P."/>
            <person name="Kyrpides N.C."/>
        </authorList>
    </citation>
    <scope>NUCLEOTIDE SEQUENCE [LARGE SCALE GENOMIC DNA]</scope>
    <source>
        <strain evidence="3 4">RF6</strain>
    </source>
</reference>
<accession>A0A4Q7U715</accession>
<evidence type="ECO:0000256" key="1">
    <source>
        <dbReference type="ARBA" id="ARBA00023277"/>
    </source>
</evidence>
<dbReference type="Pfam" id="PF01261">
    <property type="entry name" value="AP_endonuc_2"/>
    <property type="match status" value="1"/>
</dbReference>
<keyword evidence="3" id="KW-0413">Isomerase</keyword>
<protein>
    <submittedName>
        <fullName evidence="3">Sugar phosphate isomerase/epimerase</fullName>
    </submittedName>
</protein>
<evidence type="ECO:0000313" key="4">
    <source>
        <dbReference type="Proteomes" id="UP000291832"/>
    </source>
</evidence>
<keyword evidence="4" id="KW-1185">Reference proteome</keyword>
<comment type="caution">
    <text evidence="3">The sequence shown here is derived from an EMBL/GenBank/DDBJ whole genome shotgun (WGS) entry which is preliminary data.</text>
</comment>
<feature type="domain" description="Xylose isomerase-like TIM barrel" evidence="2">
    <location>
        <begin position="19"/>
        <end position="256"/>
    </location>
</feature>
<keyword evidence="1" id="KW-0119">Carbohydrate metabolism</keyword>
<dbReference type="GO" id="GO:0016853">
    <property type="term" value="F:isomerase activity"/>
    <property type="evidence" value="ECO:0007669"/>
    <property type="project" value="UniProtKB-KW"/>
</dbReference>
<evidence type="ECO:0000313" key="3">
    <source>
        <dbReference type="EMBL" id="RZT68388.1"/>
    </source>
</evidence>
<sequence length="276" mass="28927">MRTSFHTGFLTGVPVIEAVQRIRDAGFDGVELNAERLPWAEPHLTPDTPHSVIERLAATESITSIAAHREGLAHPDPARRAAAVAWTLDLARISVDLGAPLIHVIPGDEPGDSLLGVAGTPGELPAFIDSLRRVVEGAEALGVAVGLEPIVRQLVATTDAALGVLSEVPGLGISLDPSHLEVTTHDVSDASRRLGDRTILFALKDAQGTPENFTFPGLGSGNVDFVGALRILRGLGFDGPVVVEHEAHVFGDARGIDEVLAQSAAFTAQVLAQIEA</sequence>
<dbReference type="InterPro" id="IPR050312">
    <property type="entry name" value="IolE/XylAMocC-like"/>
</dbReference>
<organism evidence="3 4">
    <name type="scientific">Leucobacter luti</name>
    <dbReference type="NCBI Taxonomy" id="340320"/>
    <lineage>
        <taxon>Bacteria</taxon>
        <taxon>Bacillati</taxon>
        <taxon>Actinomycetota</taxon>
        <taxon>Actinomycetes</taxon>
        <taxon>Micrococcales</taxon>
        <taxon>Microbacteriaceae</taxon>
        <taxon>Leucobacter</taxon>
    </lineage>
</organism>
<dbReference type="PANTHER" id="PTHR12110">
    <property type="entry name" value="HYDROXYPYRUVATE ISOMERASE"/>
    <property type="match status" value="1"/>
</dbReference>
<dbReference type="SUPFAM" id="SSF51658">
    <property type="entry name" value="Xylose isomerase-like"/>
    <property type="match status" value="1"/>
</dbReference>
<dbReference type="InterPro" id="IPR013022">
    <property type="entry name" value="Xyl_isomerase-like_TIM-brl"/>
</dbReference>
<dbReference type="Gene3D" id="3.20.20.150">
    <property type="entry name" value="Divalent-metal-dependent TIM barrel enzymes"/>
    <property type="match status" value="1"/>
</dbReference>
<dbReference type="RefSeq" id="WP_130452385.1">
    <property type="nucleotide sequence ID" value="NZ_QYAG01000004.1"/>
</dbReference>